<evidence type="ECO:0000313" key="3">
    <source>
        <dbReference type="Proteomes" id="UP000658320"/>
    </source>
</evidence>
<evidence type="ECO:0000313" key="2">
    <source>
        <dbReference type="EMBL" id="GGR11180.1"/>
    </source>
</evidence>
<comment type="caution">
    <text evidence="2">The sequence shown here is derived from an EMBL/GenBank/DDBJ whole genome shotgun (WGS) entry which is preliminary data.</text>
</comment>
<accession>A0A918C7T5</accession>
<dbReference type="Proteomes" id="UP000658320">
    <property type="component" value="Unassembled WGS sequence"/>
</dbReference>
<proteinExistence type="predicted"/>
<keyword evidence="3" id="KW-1185">Reference proteome</keyword>
<dbReference type="AlphaFoldDB" id="A0A918C7T5"/>
<gene>
    <name evidence="2" type="ORF">GCM10010251_29150</name>
</gene>
<feature type="region of interest" description="Disordered" evidence="1">
    <location>
        <begin position="1"/>
        <end position="78"/>
    </location>
</feature>
<sequence length="78" mass="8343">MIVIGDLARPCPPETTETTETTEEESLGAGEGREKPVDGPGAALLRCDRTPEDSRKEASAMQYTPVPRSLTVTPACRV</sequence>
<organism evidence="2 3">
    <name type="scientific">Streptomyces aurantiogriseus</name>
    <dbReference type="NCBI Taxonomy" id="66870"/>
    <lineage>
        <taxon>Bacteria</taxon>
        <taxon>Bacillati</taxon>
        <taxon>Actinomycetota</taxon>
        <taxon>Actinomycetes</taxon>
        <taxon>Kitasatosporales</taxon>
        <taxon>Streptomycetaceae</taxon>
        <taxon>Streptomyces</taxon>
    </lineage>
</organism>
<reference evidence="2" key="2">
    <citation type="submission" date="2020-09" db="EMBL/GenBank/DDBJ databases">
        <authorList>
            <person name="Sun Q."/>
            <person name="Ohkuma M."/>
        </authorList>
    </citation>
    <scope>NUCLEOTIDE SEQUENCE</scope>
    <source>
        <strain evidence="2">JCM 4346</strain>
    </source>
</reference>
<reference evidence="2" key="1">
    <citation type="journal article" date="2014" name="Int. J. Syst. Evol. Microbiol.">
        <title>Complete genome sequence of Corynebacterium casei LMG S-19264T (=DSM 44701T), isolated from a smear-ripened cheese.</title>
        <authorList>
            <consortium name="US DOE Joint Genome Institute (JGI-PGF)"/>
            <person name="Walter F."/>
            <person name="Albersmeier A."/>
            <person name="Kalinowski J."/>
            <person name="Ruckert C."/>
        </authorList>
    </citation>
    <scope>NUCLEOTIDE SEQUENCE</scope>
    <source>
        <strain evidence="2">JCM 4346</strain>
    </source>
</reference>
<evidence type="ECO:0000256" key="1">
    <source>
        <dbReference type="SAM" id="MobiDB-lite"/>
    </source>
</evidence>
<dbReference type="EMBL" id="BMSX01000005">
    <property type="protein sequence ID" value="GGR11180.1"/>
    <property type="molecule type" value="Genomic_DNA"/>
</dbReference>
<feature type="compositionally biased region" description="Basic and acidic residues" evidence="1">
    <location>
        <begin position="46"/>
        <end position="58"/>
    </location>
</feature>
<protein>
    <submittedName>
        <fullName evidence="2">Uncharacterized protein</fullName>
    </submittedName>
</protein>
<name>A0A918C7T5_9ACTN</name>